<name>A0A2C9D468_9HYPH</name>
<dbReference type="PANTHER" id="PTHR30329">
    <property type="entry name" value="STATOR ELEMENT OF FLAGELLAR MOTOR COMPLEX"/>
    <property type="match status" value="1"/>
</dbReference>
<dbReference type="InterPro" id="IPR036737">
    <property type="entry name" value="OmpA-like_sf"/>
</dbReference>
<proteinExistence type="predicted"/>
<dbReference type="PROSITE" id="PS51123">
    <property type="entry name" value="OMPA_2"/>
    <property type="match status" value="1"/>
</dbReference>
<accession>A0A2C9D468</accession>
<keyword evidence="2 4" id="KW-0472">Membrane</keyword>
<reference evidence="8" key="1">
    <citation type="submission" date="2017-09" db="EMBL/GenBank/DDBJ databases">
        <title>Genome sequence of Nannocystis excedens DSM 71.</title>
        <authorList>
            <person name="Blom J."/>
        </authorList>
    </citation>
    <scope>NUCLEOTIDE SEQUENCE [LARGE SCALE GENOMIC DNA]</scope>
    <source>
        <strain evidence="8">type strain: E19</strain>
    </source>
</reference>
<evidence type="ECO:0000256" key="4">
    <source>
        <dbReference type="PROSITE-ProRule" id="PRU00473"/>
    </source>
</evidence>
<dbReference type="Gene3D" id="3.30.1330.60">
    <property type="entry name" value="OmpA-like domain"/>
    <property type="match status" value="1"/>
</dbReference>
<keyword evidence="8" id="KW-1185">Reference proteome</keyword>
<gene>
    <name evidence="7" type="primary">oprF_2</name>
    <name evidence="7" type="ORF">HDIA_1020</name>
</gene>
<dbReference type="SUPFAM" id="SSF103088">
    <property type="entry name" value="OmpA-like"/>
    <property type="match status" value="1"/>
</dbReference>
<sequence length="216" mass="23457">MFGVMLEKIRQARIGRILALVLIAGSFTATAGKAQSLSSDEILRSLKSKPASGTPTRSLGQKPAAQGGLKSSDSNYLKELPTRGLKIEMKSRVAEIIDHADLPSIDIEVRFDFDSAKIRDQSLPDLDALGRALSSPELSGARLLVNGHTDARGGEGYNMELSERRAESVREYLVSHYGISGKRLVAIGFGEERLKDRHDPEAAANRRVEIVNAGDM</sequence>
<evidence type="ECO:0000256" key="3">
    <source>
        <dbReference type="ARBA" id="ARBA00023237"/>
    </source>
</evidence>
<feature type="region of interest" description="Disordered" evidence="5">
    <location>
        <begin position="47"/>
        <end position="75"/>
    </location>
</feature>
<evidence type="ECO:0000256" key="5">
    <source>
        <dbReference type="SAM" id="MobiDB-lite"/>
    </source>
</evidence>
<dbReference type="Pfam" id="PF00691">
    <property type="entry name" value="OmpA"/>
    <property type="match status" value="1"/>
</dbReference>
<evidence type="ECO:0000313" key="7">
    <source>
        <dbReference type="EMBL" id="SON54561.1"/>
    </source>
</evidence>
<dbReference type="EMBL" id="LT960614">
    <property type="protein sequence ID" value="SON54561.1"/>
    <property type="molecule type" value="Genomic_DNA"/>
</dbReference>
<dbReference type="PROSITE" id="PS01068">
    <property type="entry name" value="OMPA_1"/>
    <property type="match status" value="1"/>
</dbReference>
<dbReference type="InterPro" id="IPR006664">
    <property type="entry name" value="OMP_bac"/>
</dbReference>
<comment type="subcellular location">
    <subcellularLocation>
        <location evidence="1">Cell outer membrane</location>
    </subcellularLocation>
</comment>
<dbReference type="InterPro" id="IPR050330">
    <property type="entry name" value="Bact_OuterMem_StrucFunc"/>
</dbReference>
<dbReference type="GO" id="GO:0009279">
    <property type="term" value="C:cell outer membrane"/>
    <property type="evidence" value="ECO:0007669"/>
    <property type="project" value="UniProtKB-SubCell"/>
</dbReference>
<dbReference type="InterPro" id="IPR006690">
    <property type="entry name" value="OMPA-like_CS"/>
</dbReference>
<dbReference type="PRINTS" id="PR01021">
    <property type="entry name" value="OMPADOMAIN"/>
</dbReference>
<evidence type="ECO:0000313" key="8">
    <source>
        <dbReference type="Proteomes" id="UP000223606"/>
    </source>
</evidence>
<keyword evidence="3" id="KW-0998">Cell outer membrane</keyword>
<dbReference type="InterPro" id="IPR006665">
    <property type="entry name" value="OmpA-like"/>
</dbReference>
<feature type="domain" description="OmpA-like" evidence="6">
    <location>
        <begin position="98"/>
        <end position="216"/>
    </location>
</feature>
<dbReference type="KEGG" id="hdi:HDIA_1020"/>
<evidence type="ECO:0000256" key="1">
    <source>
        <dbReference type="ARBA" id="ARBA00004442"/>
    </source>
</evidence>
<organism evidence="7 8">
    <name type="scientific">Hartmannibacter diazotrophicus</name>
    <dbReference type="NCBI Taxonomy" id="1482074"/>
    <lineage>
        <taxon>Bacteria</taxon>
        <taxon>Pseudomonadati</taxon>
        <taxon>Pseudomonadota</taxon>
        <taxon>Alphaproteobacteria</taxon>
        <taxon>Hyphomicrobiales</taxon>
        <taxon>Pleomorphomonadaceae</taxon>
        <taxon>Hartmannibacter</taxon>
    </lineage>
</organism>
<dbReference type="PANTHER" id="PTHR30329:SF21">
    <property type="entry name" value="LIPOPROTEIN YIAD-RELATED"/>
    <property type="match status" value="1"/>
</dbReference>
<dbReference type="AlphaFoldDB" id="A0A2C9D468"/>
<evidence type="ECO:0000259" key="6">
    <source>
        <dbReference type="PROSITE" id="PS51123"/>
    </source>
</evidence>
<dbReference type="Proteomes" id="UP000223606">
    <property type="component" value="Chromosome 1"/>
</dbReference>
<protein>
    <submittedName>
        <fullName evidence="7">Outer membrane porin F</fullName>
    </submittedName>
</protein>
<evidence type="ECO:0000256" key="2">
    <source>
        <dbReference type="ARBA" id="ARBA00023136"/>
    </source>
</evidence>
<dbReference type="CDD" id="cd07185">
    <property type="entry name" value="OmpA_C-like"/>
    <property type="match status" value="1"/>
</dbReference>